<dbReference type="PANTHER" id="PTHR43306:SF1">
    <property type="entry name" value="7,8-DIHYDRO-6-HYDROXYMETHYLPTERIN DIMETHYLTRANSFERASE"/>
    <property type="match status" value="1"/>
</dbReference>
<comment type="caution">
    <text evidence="2">The sequence shown here is derived from an EMBL/GenBank/DDBJ whole genome shotgun (WGS) entry which is preliminary data.</text>
</comment>
<protein>
    <submittedName>
        <fullName evidence="2">Uncharacterized protein</fullName>
    </submittedName>
</protein>
<dbReference type="InterPro" id="IPR034474">
    <property type="entry name" value="Methyltransferase_Class_D"/>
</dbReference>
<feature type="region of interest" description="Disordered" evidence="1">
    <location>
        <begin position="1"/>
        <end position="48"/>
    </location>
</feature>
<evidence type="ECO:0000313" key="3">
    <source>
        <dbReference type="Proteomes" id="UP001200430"/>
    </source>
</evidence>
<organism evidence="2 3">
    <name type="scientific">Dethiosulfovibrio marinus</name>
    <dbReference type="NCBI Taxonomy" id="133532"/>
    <lineage>
        <taxon>Bacteria</taxon>
        <taxon>Thermotogati</taxon>
        <taxon>Synergistota</taxon>
        <taxon>Synergistia</taxon>
        <taxon>Synergistales</taxon>
        <taxon>Dethiosulfovibrionaceae</taxon>
        <taxon>Dethiosulfovibrio</taxon>
    </lineage>
</organism>
<proteinExistence type="predicted"/>
<evidence type="ECO:0000256" key="1">
    <source>
        <dbReference type="SAM" id="MobiDB-lite"/>
    </source>
</evidence>
<keyword evidence="3" id="KW-1185">Reference proteome</keyword>
<reference evidence="2 3" key="1">
    <citation type="submission" date="2022-01" db="EMBL/GenBank/DDBJ databases">
        <title>Dethiosulfovibrio faecalis sp. nov., a novel proteolytic, non-sulfur-reducing bacterium isolated from a marine aquaculture solid waste bioreactor.</title>
        <authorList>
            <person name="Grabowski S."/>
            <person name="Apolinario E."/>
            <person name="Schneider N."/>
            <person name="Marshall C.W."/>
            <person name="Sowers K.R."/>
        </authorList>
    </citation>
    <scope>NUCLEOTIDE SEQUENCE [LARGE SCALE GENOMIC DNA]</scope>
    <source>
        <strain evidence="2 3">DSM 12537</strain>
    </source>
</reference>
<dbReference type="PANTHER" id="PTHR43306">
    <property type="entry name" value="7,8-DIHYDRO-6-HYDROXYMETHYLPTERIN DIMETHYLTRANSFERASE"/>
    <property type="match status" value="1"/>
</dbReference>
<sequence>MIDDMGRPRPSPRGSCRGRDEAEGHRSGTVRNVKERWSPPTASSESDGPFALWDRFLARRSRRTFTLSCMAFQDCYTVDLERLKNCCIHVVGPGGRLIPFCARYCTASDGTPLYTEI</sequence>
<name>A0ABS9ENM3_9BACT</name>
<dbReference type="Proteomes" id="UP001200430">
    <property type="component" value="Unassembled WGS sequence"/>
</dbReference>
<dbReference type="EMBL" id="JAKGUD010000008">
    <property type="protein sequence ID" value="MCF4142799.1"/>
    <property type="molecule type" value="Genomic_DNA"/>
</dbReference>
<accession>A0ABS9ENM3</accession>
<feature type="compositionally biased region" description="Basic and acidic residues" evidence="1">
    <location>
        <begin position="17"/>
        <end position="37"/>
    </location>
</feature>
<gene>
    <name evidence="2" type="ORF">L2W38_08210</name>
</gene>
<evidence type="ECO:0000313" key="2">
    <source>
        <dbReference type="EMBL" id="MCF4142799.1"/>
    </source>
</evidence>